<evidence type="ECO:0000259" key="6">
    <source>
        <dbReference type="Pfam" id="PF00680"/>
    </source>
</evidence>
<dbReference type="PRINTS" id="PR00914">
    <property type="entry name" value="LVIRUSRNAPOL"/>
</dbReference>
<dbReference type="InterPro" id="IPR043502">
    <property type="entry name" value="DNA/RNA_pol_sf"/>
</dbReference>
<dbReference type="EMBL" id="MW239246">
    <property type="protein sequence ID" value="UGO57208.1"/>
    <property type="molecule type" value="Genomic_RNA"/>
</dbReference>
<dbReference type="GO" id="GO:0003968">
    <property type="term" value="F:RNA-directed RNA polymerase activity"/>
    <property type="evidence" value="ECO:0007669"/>
    <property type="project" value="UniProtKB-EC"/>
</dbReference>
<accession>A0A8K1U405</accession>
<name>A0A8K1U405_9VIRU</name>
<evidence type="ECO:0000256" key="4">
    <source>
        <dbReference type="ARBA" id="ARBA00022953"/>
    </source>
</evidence>
<keyword evidence="3" id="KW-0547">Nucleotide-binding</keyword>
<reference evidence="7" key="1">
    <citation type="submission" date="2020-11" db="EMBL/GenBank/DDBJ databases">
        <title>RNA virus dark matter in the feces of wild birds.</title>
        <authorList>
            <person name="Lu X."/>
            <person name="Yang X.S."/>
            <person name="Zhang W."/>
        </authorList>
    </citation>
    <scope>NUCLEOTIDE SEQUENCE</scope>
    <source>
        <strain evidence="7">Flycatcher172con122</strain>
    </source>
</reference>
<evidence type="ECO:0000256" key="2">
    <source>
        <dbReference type="ARBA" id="ARBA00022695"/>
    </source>
</evidence>
<sequence>MRYRQGIREDGPEMPVRARLQQMLQRRYWASRWEIPDDFFEFSHYLRAVQNLDMTSSPGYPYLLQYPNNKNLFGVNGAGEPDPVRLRMVWELIMDRLVNRDADPIRLFVKQEPITKTKLAAGRNRLISSVSVVDQLIDSMLFGPHNEEIHRKHIFLPSKVGWSPYQGGWKIIPKGWVATDKSAWDWTMMMWVVEEILECRTSLCKTQGPLLVRWRDLASWRYNKLFVNTQFVTSGGLVFTAKFNGVQKSGSINTIDDNTMAQDILHLRACIETDQAARYQYIMGDDVLQEIPDDPNTYYKKLSEYCCLKQVVRRSEFAGHLFQGMRTEPLYEGKHAYVLLHAKQSVLPDLARSYALLYHRSLKKDKMRAICEKLGEVPTSEILDIIYDGE</sequence>
<evidence type="ECO:0000256" key="1">
    <source>
        <dbReference type="ARBA" id="ARBA00022679"/>
    </source>
</evidence>
<dbReference type="GO" id="GO:0003723">
    <property type="term" value="F:RNA binding"/>
    <property type="evidence" value="ECO:0007669"/>
    <property type="project" value="InterPro"/>
</dbReference>
<dbReference type="InterPro" id="IPR001795">
    <property type="entry name" value="RNA-dir_pol_luteovirus"/>
</dbReference>
<evidence type="ECO:0000256" key="3">
    <source>
        <dbReference type="ARBA" id="ARBA00022741"/>
    </source>
</evidence>
<dbReference type="GO" id="GO:0006351">
    <property type="term" value="P:DNA-templated transcription"/>
    <property type="evidence" value="ECO:0007669"/>
    <property type="project" value="InterPro"/>
</dbReference>
<keyword evidence="4" id="KW-0693">Viral RNA replication</keyword>
<feature type="domain" description="RNA-directed RNA polymerase C-terminal" evidence="6">
    <location>
        <begin position="45"/>
        <end position="296"/>
    </location>
</feature>
<comment type="catalytic activity">
    <reaction evidence="5">
        <text>RNA(n) + a ribonucleoside 5'-triphosphate = RNA(n+1) + diphosphate</text>
        <dbReference type="Rhea" id="RHEA:21248"/>
        <dbReference type="Rhea" id="RHEA-COMP:14527"/>
        <dbReference type="Rhea" id="RHEA-COMP:17342"/>
        <dbReference type="ChEBI" id="CHEBI:33019"/>
        <dbReference type="ChEBI" id="CHEBI:61557"/>
        <dbReference type="ChEBI" id="CHEBI:140395"/>
        <dbReference type="EC" id="2.7.7.48"/>
    </reaction>
</comment>
<evidence type="ECO:0000256" key="5">
    <source>
        <dbReference type="ARBA" id="ARBA00048744"/>
    </source>
</evidence>
<dbReference type="InterPro" id="IPR001205">
    <property type="entry name" value="RNA-dir_pol_C"/>
</dbReference>
<keyword evidence="1" id="KW-0808">Transferase</keyword>
<evidence type="ECO:0000313" key="7">
    <source>
        <dbReference type="EMBL" id="UGO57208.1"/>
    </source>
</evidence>
<protein>
    <recommendedName>
        <fullName evidence="6">RNA-directed RNA polymerase C-terminal domain-containing protein</fullName>
    </recommendedName>
</protein>
<keyword evidence="2" id="KW-0548">Nucleotidyltransferase</keyword>
<dbReference type="SUPFAM" id="SSF56672">
    <property type="entry name" value="DNA/RNA polymerases"/>
    <property type="match status" value="1"/>
</dbReference>
<dbReference type="Pfam" id="PF00680">
    <property type="entry name" value="RdRP_1"/>
    <property type="match status" value="1"/>
</dbReference>
<dbReference type="GO" id="GO:0000166">
    <property type="term" value="F:nucleotide binding"/>
    <property type="evidence" value="ECO:0007669"/>
    <property type="project" value="UniProtKB-KW"/>
</dbReference>
<proteinExistence type="predicted"/>
<organism evidence="7">
    <name type="scientific">Riboviria sp</name>
    <dbReference type="NCBI Taxonomy" id="2585031"/>
    <lineage>
        <taxon>Viruses</taxon>
        <taxon>Riboviria</taxon>
    </lineage>
</organism>